<accession>A0ACC2I0X1</accession>
<protein>
    <submittedName>
        <fullName evidence="1">Uncharacterized protein</fullName>
    </submittedName>
</protein>
<reference evidence="1" key="1">
    <citation type="submission" date="2022-11" db="EMBL/GenBank/DDBJ databases">
        <title>Genome Sequence of Nemania bipapillata.</title>
        <authorList>
            <person name="Buettner E."/>
        </authorList>
    </citation>
    <scope>NUCLEOTIDE SEQUENCE</scope>
    <source>
        <strain evidence="1">CP14</strain>
    </source>
</reference>
<dbReference type="Proteomes" id="UP001153334">
    <property type="component" value="Unassembled WGS sequence"/>
</dbReference>
<comment type="caution">
    <text evidence="1">The sequence shown here is derived from an EMBL/GenBank/DDBJ whole genome shotgun (WGS) entry which is preliminary data.</text>
</comment>
<proteinExistence type="predicted"/>
<dbReference type="EMBL" id="JAPESX010002167">
    <property type="protein sequence ID" value="KAJ8109011.1"/>
    <property type="molecule type" value="Genomic_DNA"/>
</dbReference>
<evidence type="ECO:0000313" key="2">
    <source>
        <dbReference type="Proteomes" id="UP001153334"/>
    </source>
</evidence>
<name>A0ACC2I0X1_9PEZI</name>
<gene>
    <name evidence="1" type="ORF">ONZ43_g6255</name>
</gene>
<sequence>MEKIEGESPHRPLSVNGKDIRIIKLLPNNSRNAPVKCELEHITLEPGADYEAVSYCWGDASVTAPILLNGRPYPVTLNLLAGLRYLRSPDSVRRLWVDSLCINQRETVERSREILKMRDIYRLAKSVLIWLGDYHPFTRLKVKEIFEHVTTLAKCCVEAEDMALIRSTGYDELWRKHSELQNFIQSRGWFQRIWVLQEVSVRPKPYMKHVATAPKLICGDLSLPFPYLRAVDEYWVRSTDAKRVSLPPICPSLDRIRTIWYGHQNLLSEKGGTTLAQRLAWILGLVAGRFHATDQRDIVYAMLGLLEADPLPKELLPDYSKYPNQVLNDCAFFILAESRILNILQYNSMLTKTLPTWVPDWCHDSWCPIKPAEQPHPKTHVRVIGNGWALEVEMIAFTKVSCVGPQLPDRHPGSSLINKWTNFIHDAEDALTRNQQPVWGYRSFGDALWHLLLAFDLSRQELHDPGWHLGAAERVPGLFLGESSSSRESENIRETKQLELEENLASLQATVPRKILFRCRDDSIGIMCQPRVTPREGDMVVTIKGAYADFVLRKHSDGYQIIGTCERSKRGESAIGEIGLHRWAGTTHLHTFYEELWTVKDGQRVILY</sequence>
<organism evidence="1 2">
    <name type="scientific">Nemania bipapillata</name>
    <dbReference type="NCBI Taxonomy" id="110536"/>
    <lineage>
        <taxon>Eukaryota</taxon>
        <taxon>Fungi</taxon>
        <taxon>Dikarya</taxon>
        <taxon>Ascomycota</taxon>
        <taxon>Pezizomycotina</taxon>
        <taxon>Sordariomycetes</taxon>
        <taxon>Xylariomycetidae</taxon>
        <taxon>Xylariales</taxon>
        <taxon>Xylariaceae</taxon>
        <taxon>Nemania</taxon>
    </lineage>
</organism>
<keyword evidence="2" id="KW-1185">Reference proteome</keyword>
<evidence type="ECO:0000313" key="1">
    <source>
        <dbReference type="EMBL" id="KAJ8109011.1"/>
    </source>
</evidence>